<reference evidence="5" key="1">
    <citation type="submission" date="2015-02" db="EMBL/GenBank/DDBJ databases">
        <title>Genome sequencing for Strongylocentrotus purpuratus.</title>
        <authorList>
            <person name="Murali S."/>
            <person name="Liu Y."/>
            <person name="Vee V."/>
            <person name="English A."/>
            <person name="Wang M."/>
            <person name="Skinner E."/>
            <person name="Han Y."/>
            <person name="Muzny D.M."/>
            <person name="Worley K.C."/>
            <person name="Gibbs R.A."/>
        </authorList>
    </citation>
    <scope>NUCLEOTIDE SEQUENCE</scope>
</reference>
<dbReference type="PANTHER" id="PTHR14273:SF0">
    <property type="entry name" value="LYR MOTIF-CONTAINING PROTEIN 1"/>
    <property type="match status" value="1"/>
</dbReference>
<reference evidence="4" key="2">
    <citation type="submission" date="2021-01" db="UniProtKB">
        <authorList>
            <consortium name="EnsemblMetazoa"/>
        </authorList>
    </citation>
    <scope>IDENTIFICATION</scope>
</reference>
<dbReference type="Proteomes" id="UP000007110">
    <property type="component" value="Unassembled WGS sequence"/>
</dbReference>
<comment type="similarity">
    <text evidence="1">Belongs to the complex I LYR family.</text>
</comment>
<organism evidence="4 5">
    <name type="scientific">Strongylocentrotus purpuratus</name>
    <name type="common">Purple sea urchin</name>
    <dbReference type="NCBI Taxonomy" id="7668"/>
    <lineage>
        <taxon>Eukaryota</taxon>
        <taxon>Metazoa</taxon>
        <taxon>Echinodermata</taxon>
        <taxon>Eleutherozoa</taxon>
        <taxon>Echinozoa</taxon>
        <taxon>Echinoidea</taxon>
        <taxon>Euechinoidea</taxon>
        <taxon>Echinacea</taxon>
        <taxon>Camarodonta</taxon>
        <taxon>Echinidea</taxon>
        <taxon>Strongylocentrotidae</taxon>
        <taxon>Strongylocentrotus</taxon>
    </lineage>
</organism>
<evidence type="ECO:0000256" key="1">
    <source>
        <dbReference type="ARBA" id="ARBA00009508"/>
    </source>
</evidence>
<sequence>MHYSSSAKSQSQKRIQYDPSSLRIKSTKMAAISLRSQSLSLYKSLLRTALKWEASSGVLSDTKSEREYIKTETKELFRKNRQLTDVEEIKLCIQEGESRLTMALHYRTPYPRPVNIPYGGLPPSMSKDKKAQVRLRKQAKPVYMKSHDEY</sequence>
<evidence type="ECO:0000313" key="4">
    <source>
        <dbReference type="EnsemblMetazoa" id="XP_030842008"/>
    </source>
</evidence>
<dbReference type="InParanoid" id="A0A7M7NWK7"/>
<dbReference type="EnsemblMetazoa" id="XM_030986148">
    <property type="protein sequence ID" value="XP_030842008"/>
    <property type="gene ID" value="LOC752444"/>
</dbReference>
<feature type="domain" description="Complex 1 LYR protein" evidence="3">
    <location>
        <begin position="37"/>
        <end position="102"/>
    </location>
</feature>
<name>A0A7M7NWK7_STRPU</name>
<dbReference type="InterPro" id="IPR040330">
    <property type="entry name" value="LYRM1"/>
</dbReference>
<proteinExistence type="inferred from homology"/>
<evidence type="ECO:0000256" key="2">
    <source>
        <dbReference type="SAM" id="MobiDB-lite"/>
    </source>
</evidence>
<dbReference type="InterPro" id="IPR045294">
    <property type="entry name" value="Complex1_LYR_LYRM1"/>
</dbReference>
<dbReference type="AlphaFoldDB" id="A0A7M7NWK7"/>
<dbReference type="InterPro" id="IPR008011">
    <property type="entry name" value="Complex1_LYR_dom"/>
</dbReference>
<keyword evidence="5" id="KW-1185">Reference proteome</keyword>
<evidence type="ECO:0000313" key="5">
    <source>
        <dbReference type="Proteomes" id="UP000007110"/>
    </source>
</evidence>
<dbReference type="FunCoup" id="A0A7M7NWK7">
    <property type="interactions" value="129"/>
</dbReference>
<dbReference type="PANTHER" id="PTHR14273">
    <property type="entry name" value="LYR MOTIF-CONTAINING PROTEIN 1"/>
    <property type="match status" value="1"/>
</dbReference>
<dbReference type="KEGG" id="spu:752444"/>
<dbReference type="OMA" id="QCITNEA"/>
<dbReference type="CDD" id="cd20261">
    <property type="entry name" value="Complex1_LYR_LYRM1"/>
    <property type="match status" value="1"/>
</dbReference>
<evidence type="ECO:0000259" key="3">
    <source>
        <dbReference type="Pfam" id="PF05347"/>
    </source>
</evidence>
<accession>A0A7M7NWK7</accession>
<dbReference type="GeneID" id="752444"/>
<feature type="compositionally biased region" description="Polar residues" evidence="2">
    <location>
        <begin position="1"/>
        <end position="14"/>
    </location>
</feature>
<dbReference type="Pfam" id="PF05347">
    <property type="entry name" value="Complex1_LYR"/>
    <property type="match status" value="1"/>
</dbReference>
<protein>
    <recommendedName>
        <fullName evidence="3">Complex 1 LYR protein domain-containing protein</fullName>
    </recommendedName>
</protein>
<feature type="region of interest" description="Disordered" evidence="2">
    <location>
        <begin position="1"/>
        <end position="20"/>
    </location>
</feature>
<dbReference type="RefSeq" id="XP_030842008.1">
    <property type="nucleotide sequence ID" value="XM_030986148.1"/>
</dbReference>
<dbReference type="OrthoDB" id="275715at2759"/>